<dbReference type="OrthoDB" id="6711589at2"/>
<accession>A0A1C3CYK3</accession>
<organism evidence="1 2">
    <name type="scientific">Acinetobacter celticus</name>
    <dbReference type="NCBI Taxonomy" id="1891224"/>
    <lineage>
        <taxon>Bacteria</taxon>
        <taxon>Pseudomonadati</taxon>
        <taxon>Pseudomonadota</taxon>
        <taxon>Gammaproteobacteria</taxon>
        <taxon>Moraxellales</taxon>
        <taxon>Moraxellaceae</taxon>
        <taxon>Acinetobacter</taxon>
    </lineage>
</organism>
<evidence type="ECO:0000313" key="2">
    <source>
        <dbReference type="Proteomes" id="UP000186553"/>
    </source>
</evidence>
<proteinExistence type="predicted"/>
<dbReference type="EMBL" id="MBDL01000008">
    <property type="protein sequence ID" value="ODA13798.1"/>
    <property type="molecule type" value="Genomic_DNA"/>
</dbReference>
<sequence>MLSQFQLKLTFMDYKSMSKKIILGLYLLLYTTFAVASQQPKVAWYRYYDSRGIANISTSVSPNHIRYGYEALDQNMQVIKRNKPYNVEADIKQAPKRAAEAKQNASDLKLKQAYNNSQIAQQKKKDALTLINKQLIFQQDQLKQLQNDRILFVRQEREHFRKGESVPAQLKTILSNNQKNIVTKKENIQSLQSSYRNTAAEYDKIISRLKEME</sequence>
<comment type="caution">
    <text evidence="1">The sequence shown here is derived from an EMBL/GenBank/DDBJ whole genome shotgun (WGS) entry which is preliminary data.</text>
</comment>
<protein>
    <submittedName>
        <fullName evidence="1">Uncharacterized protein</fullName>
    </submittedName>
</protein>
<reference evidence="1 2" key="1">
    <citation type="submission" date="2016-07" db="EMBL/GenBank/DDBJ databases">
        <title>Acinetobacter sp. ANC 4603.</title>
        <authorList>
            <person name="Radolfova-Krizova L."/>
            <person name="Nemec A."/>
        </authorList>
    </citation>
    <scope>NUCLEOTIDE SEQUENCE [LARGE SCALE GENOMIC DNA]</scope>
    <source>
        <strain evidence="1 2">ANC 4603</strain>
    </source>
</reference>
<gene>
    <name evidence="1" type="ORF">BBP83_05420</name>
</gene>
<dbReference type="Proteomes" id="UP000186553">
    <property type="component" value="Unassembled WGS sequence"/>
</dbReference>
<keyword evidence="2" id="KW-1185">Reference proteome</keyword>
<dbReference type="AlphaFoldDB" id="A0A1C3CYK3"/>
<dbReference type="RefSeq" id="WP_068886646.1">
    <property type="nucleotide sequence ID" value="NZ_CBCRUU010000001.1"/>
</dbReference>
<evidence type="ECO:0000313" key="1">
    <source>
        <dbReference type="EMBL" id="ODA13798.1"/>
    </source>
</evidence>
<name>A0A1C3CYK3_9GAMM</name>
<dbReference type="STRING" id="1891224.BBP83_05420"/>